<accession>A0A2H1VWL5</accession>
<evidence type="ECO:0000256" key="1">
    <source>
        <dbReference type="SAM" id="MobiDB-lite"/>
    </source>
</evidence>
<evidence type="ECO:0000313" key="2">
    <source>
        <dbReference type="EMBL" id="SOQ45188.1"/>
    </source>
</evidence>
<sequence>MDFTEENRYGRMYVSTGVIPRPHRKPTSNNACVVFRCFLRHRALKIGAHPSYGGVHNKQTNELGQGDVWPPSCLVVNDDAVCNGARVTISKDEDKFNFNNDTEKKQRDPQKNKSRRHSAADKQAVVAVGRAHSAENRRPLGQKGSRVETAYWQAQSRTSNHKVTVVFRQQIILHGYWATGYRATCSGFDFRTEHLFTPVNELTDHIMIVTHGHQKHHRHYTYVTGLLGLIDGHISKHPKKQTFTCII</sequence>
<gene>
    <name evidence="2" type="ORF">SFRICE_021670</name>
</gene>
<dbReference type="AlphaFoldDB" id="A0A2H1VWL5"/>
<feature type="compositionally biased region" description="Basic and acidic residues" evidence="1">
    <location>
        <begin position="96"/>
        <end position="111"/>
    </location>
</feature>
<organism evidence="2">
    <name type="scientific">Spodoptera frugiperda</name>
    <name type="common">Fall armyworm</name>
    <dbReference type="NCBI Taxonomy" id="7108"/>
    <lineage>
        <taxon>Eukaryota</taxon>
        <taxon>Metazoa</taxon>
        <taxon>Ecdysozoa</taxon>
        <taxon>Arthropoda</taxon>
        <taxon>Hexapoda</taxon>
        <taxon>Insecta</taxon>
        <taxon>Pterygota</taxon>
        <taxon>Neoptera</taxon>
        <taxon>Endopterygota</taxon>
        <taxon>Lepidoptera</taxon>
        <taxon>Glossata</taxon>
        <taxon>Ditrysia</taxon>
        <taxon>Noctuoidea</taxon>
        <taxon>Noctuidae</taxon>
        <taxon>Amphipyrinae</taxon>
        <taxon>Spodoptera</taxon>
    </lineage>
</organism>
<proteinExistence type="predicted"/>
<feature type="region of interest" description="Disordered" evidence="1">
    <location>
        <begin position="96"/>
        <end position="124"/>
    </location>
</feature>
<dbReference type="EMBL" id="ODYU01004871">
    <property type="protein sequence ID" value="SOQ45188.1"/>
    <property type="molecule type" value="Genomic_DNA"/>
</dbReference>
<protein>
    <submittedName>
        <fullName evidence="2">SFRICE_021670</fullName>
    </submittedName>
</protein>
<reference evidence="2" key="1">
    <citation type="submission" date="2016-07" db="EMBL/GenBank/DDBJ databases">
        <authorList>
            <person name="Bretaudeau A."/>
        </authorList>
    </citation>
    <scope>NUCLEOTIDE SEQUENCE</scope>
    <source>
        <strain evidence="2">Rice</strain>
        <tissue evidence="2">Whole body</tissue>
    </source>
</reference>
<name>A0A2H1VWL5_SPOFR</name>